<evidence type="ECO:0000256" key="4">
    <source>
        <dbReference type="ARBA" id="ARBA00022832"/>
    </source>
</evidence>
<dbReference type="UniPathway" id="UPA00659"/>
<dbReference type="PANTHER" id="PTHR22589">
    <property type="entry name" value="CARNITINE O-ACYLTRANSFERASE"/>
    <property type="match status" value="1"/>
</dbReference>
<evidence type="ECO:0000256" key="1">
    <source>
        <dbReference type="ARBA" id="ARBA00005005"/>
    </source>
</evidence>
<comment type="similarity">
    <text evidence="2">Belongs to the carnitine/choline acetyltransferase family.</text>
</comment>
<evidence type="ECO:0000313" key="11">
    <source>
        <dbReference type="Proteomes" id="UP000296049"/>
    </source>
</evidence>
<dbReference type="EMBL" id="KB742830">
    <property type="protein sequence ID" value="EOB03864.1"/>
    <property type="molecule type" value="Genomic_DNA"/>
</dbReference>
<dbReference type="Pfam" id="PF00755">
    <property type="entry name" value="Carn_acyltransf"/>
    <property type="match status" value="2"/>
</dbReference>
<feature type="region of interest" description="Disordered" evidence="8">
    <location>
        <begin position="720"/>
        <end position="758"/>
    </location>
</feature>
<evidence type="ECO:0000256" key="8">
    <source>
        <dbReference type="SAM" id="MobiDB-lite"/>
    </source>
</evidence>
<sequence>MGPLLGEPTLPSNPVPSHEDAHPGHGVARHGTAQHGTPVLCPTGSSGHKLQPQQTTAGALGTLQEATVGPELQPCPRDTPTPAPRPTGSVTSTGTGTRQRCLGCAGDEQKVAREVVPGGQHPKGGPEPKQSWGLRGSRAHPSPMRGERAPGGGGRQRDTKPRSGTPPDCTAGHHRHHDRAPLAVLGQAAAGSRGDAAGEDPAPKGDPDISPWGAQGRGTHQQPGATVSAPGAAGGRALCGGSDQQPGQGKIEFPRYFQPSSLDSSPCTRIRCNGFCREGLGTVTRSPALRLPSRRLRTEDLRDPDISREIAVKMSRFHGMVMPFNKEPKWLFGTMECQLLSPESRTVALMKVLSGRKPLLYSFQTSLPKLPVPPVEATIRRYLESVRPLMDDEKYGRMEALAKEWFDKSFTLVVYKNGKLGANAEHSWADAPIIGHLWECQAAIESSYRVAKALADDDKGRFCLTYEASMTRLFREGRTETVRSCTSESTAFVRSMGDAGQSVLSEPWRLSTSQTPQQQLKMFDLDNPEEHAAVARFIAKFQRREEEDNVWIGLHHWHAAKITLQTAVRTARAADIPFAIVPSRSLWGFVMAGPGCFQVRTTASLCAAAAGTSELPWVRGKAACRYRRSSSLPGCALGILTGLHPANVLWEAAGSNLGCWVLGMLNEVGTEVLGEPAVPATHVWHRVAAAVSNTSRGIQYHLRNGVHDLSSVTAACPSAVLPRAKSPNKPPGPPDPSQTRRALQHRHSHNPCLQPPGPPHTAPHRAWCWWGHAVG</sequence>
<protein>
    <submittedName>
        <fullName evidence="10">Carnitine O-palmitoyltransferase I, muscle isoform</fullName>
    </submittedName>
</protein>
<keyword evidence="6" id="KW-0012">Acyltransferase</keyword>
<comment type="pathway">
    <text evidence="1">Lipid metabolism; fatty acid beta-oxidation.</text>
</comment>
<evidence type="ECO:0000256" key="3">
    <source>
        <dbReference type="ARBA" id="ARBA00022448"/>
    </source>
</evidence>
<dbReference type="InterPro" id="IPR042572">
    <property type="entry name" value="Carn_acyl_trans_N"/>
</dbReference>
<feature type="domain" description="Choline/carnitine acyltransferase" evidence="9">
    <location>
        <begin position="458"/>
        <end position="499"/>
    </location>
</feature>
<feature type="domain" description="Choline/carnitine acyltransferase" evidence="9">
    <location>
        <begin position="403"/>
        <end position="441"/>
    </location>
</feature>
<dbReference type="SUPFAM" id="SSF52777">
    <property type="entry name" value="CoA-dependent acyltransferases"/>
    <property type="match status" value="3"/>
</dbReference>
<name>R0LE00_ANAPL</name>
<proteinExistence type="inferred from homology"/>
<reference evidence="11" key="1">
    <citation type="journal article" date="2013" name="Nat. Genet.">
        <title>The duck genome and transcriptome provide insight into an avian influenza virus reservoir species.</title>
        <authorList>
            <person name="Huang Y."/>
            <person name="Li Y."/>
            <person name="Burt D.W."/>
            <person name="Chen H."/>
            <person name="Zhang Y."/>
            <person name="Qian W."/>
            <person name="Kim H."/>
            <person name="Gan S."/>
            <person name="Zhao Y."/>
            <person name="Li J."/>
            <person name="Yi K."/>
            <person name="Feng H."/>
            <person name="Zhu P."/>
            <person name="Li B."/>
            <person name="Liu Q."/>
            <person name="Fairley S."/>
            <person name="Magor K.E."/>
            <person name="Du Z."/>
            <person name="Hu X."/>
            <person name="Goodman L."/>
            <person name="Tafer H."/>
            <person name="Vignal A."/>
            <person name="Lee T."/>
            <person name="Kim K.W."/>
            <person name="Sheng Z."/>
            <person name="An Y."/>
            <person name="Searle S."/>
            <person name="Herrero J."/>
            <person name="Groenen M.A."/>
            <person name="Crooijmans R.P."/>
            <person name="Faraut T."/>
            <person name="Cai Q."/>
            <person name="Webster R.G."/>
            <person name="Aldridge J.R."/>
            <person name="Warren W.C."/>
            <person name="Bartschat S."/>
            <person name="Kehr S."/>
            <person name="Marz M."/>
            <person name="Stadler P.F."/>
            <person name="Smith J."/>
            <person name="Kraus R.H."/>
            <person name="Zhao Y."/>
            <person name="Ren L."/>
            <person name="Fei J."/>
            <person name="Morisson M."/>
            <person name="Kaiser P."/>
            <person name="Griffin D.K."/>
            <person name="Rao M."/>
            <person name="Pitel F."/>
            <person name="Wang J."/>
            <person name="Li N."/>
        </authorList>
    </citation>
    <scope>NUCLEOTIDE SEQUENCE [LARGE SCALE GENOMIC DNA]</scope>
</reference>
<dbReference type="PANTHER" id="PTHR22589:SF31">
    <property type="entry name" value="CARNITINE O-PALMITOYLTRANSFERASE"/>
    <property type="match status" value="1"/>
</dbReference>
<keyword evidence="3" id="KW-0813">Transport</keyword>
<organism evidence="10 11">
    <name type="scientific">Anas platyrhynchos</name>
    <name type="common">Mallard</name>
    <name type="synonym">Anas boschas</name>
    <dbReference type="NCBI Taxonomy" id="8839"/>
    <lineage>
        <taxon>Eukaryota</taxon>
        <taxon>Metazoa</taxon>
        <taxon>Chordata</taxon>
        <taxon>Craniata</taxon>
        <taxon>Vertebrata</taxon>
        <taxon>Euteleostomi</taxon>
        <taxon>Archelosauria</taxon>
        <taxon>Archosauria</taxon>
        <taxon>Dinosauria</taxon>
        <taxon>Saurischia</taxon>
        <taxon>Theropoda</taxon>
        <taxon>Coelurosauria</taxon>
        <taxon>Aves</taxon>
        <taxon>Neognathae</taxon>
        <taxon>Galloanserae</taxon>
        <taxon>Anseriformes</taxon>
        <taxon>Anatidae</taxon>
        <taxon>Anatinae</taxon>
        <taxon>Anas</taxon>
    </lineage>
</organism>
<keyword evidence="10" id="KW-0808">Transferase</keyword>
<feature type="compositionally biased region" description="Low complexity" evidence="8">
    <location>
        <begin position="86"/>
        <end position="97"/>
    </location>
</feature>
<keyword evidence="5" id="KW-0443">Lipid metabolism</keyword>
<evidence type="ECO:0000313" key="10">
    <source>
        <dbReference type="EMBL" id="EOB03864.1"/>
    </source>
</evidence>
<evidence type="ECO:0000256" key="5">
    <source>
        <dbReference type="ARBA" id="ARBA00023098"/>
    </source>
</evidence>
<dbReference type="GO" id="GO:0009437">
    <property type="term" value="P:carnitine metabolic process"/>
    <property type="evidence" value="ECO:0007669"/>
    <property type="project" value="TreeGrafter"/>
</dbReference>
<comment type="catalytic activity">
    <reaction evidence="7">
        <text>4,8-dimethylnonanoyl-CoA + (R)-carnitine = O-4,8-dimethylnonanoyl-(R)-carnitine + CoA</text>
        <dbReference type="Rhea" id="RHEA:44860"/>
        <dbReference type="ChEBI" id="CHEBI:16347"/>
        <dbReference type="ChEBI" id="CHEBI:57287"/>
        <dbReference type="ChEBI" id="CHEBI:77061"/>
        <dbReference type="ChEBI" id="CHEBI:84654"/>
    </reaction>
</comment>
<feature type="compositionally biased region" description="Polar residues" evidence="8">
    <location>
        <begin position="43"/>
        <end position="57"/>
    </location>
</feature>
<dbReference type="Gene3D" id="3.30.559.10">
    <property type="entry name" value="Chloramphenicol acetyltransferase-like domain"/>
    <property type="match status" value="1"/>
</dbReference>
<gene>
    <name evidence="10" type="ORF">Anapl_12684</name>
</gene>
<evidence type="ECO:0000256" key="7">
    <source>
        <dbReference type="ARBA" id="ARBA00048999"/>
    </source>
</evidence>
<evidence type="ECO:0000256" key="2">
    <source>
        <dbReference type="ARBA" id="ARBA00005232"/>
    </source>
</evidence>
<dbReference type="InterPro" id="IPR039551">
    <property type="entry name" value="Cho/carn_acyl_trans"/>
</dbReference>
<dbReference type="PROSITE" id="PS00439">
    <property type="entry name" value="ACYLTRANSF_C_1"/>
    <property type="match status" value="1"/>
</dbReference>
<dbReference type="InterPro" id="IPR011009">
    <property type="entry name" value="Kinase-like_dom_sf"/>
</dbReference>
<dbReference type="GO" id="GO:0006635">
    <property type="term" value="P:fatty acid beta-oxidation"/>
    <property type="evidence" value="ECO:0007669"/>
    <property type="project" value="UniProtKB-UniPathway"/>
</dbReference>
<keyword evidence="11" id="KW-1185">Reference proteome</keyword>
<dbReference type="Proteomes" id="UP000296049">
    <property type="component" value="Unassembled WGS sequence"/>
</dbReference>
<dbReference type="Gene3D" id="1.10.275.20">
    <property type="entry name" value="Choline/Carnitine o-acyltransferase"/>
    <property type="match status" value="1"/>
</dbReference>
<dbReference type="InterPro" id="IPR023213">
    <property type="entry name" value="CAT-like_dom_sf"/>
</dbReference>
<dbReference type="InterPro" id="IPR000542">
    <property type="entry name" value="Carn_acyl_trans"/>
</dbReference>
<dbReference type="GO" id="GO:0004095">
    <property type="term" value="F:carnitine O-palmitoyltransferase activity"/>
    <property type="evidence" value="ECO:0007669"/>
    <property type="project" value="TreeGrafter"/>
</dbReference>
<feature type="region of interest" description="Disordered" evidence="8">
    <location>
        <begin position="1"/>
        <end position="262"/>
    </location>
</feature>
<accession>R0LE00</accession>
<evidence type="ECO:0000259" key="9">
    <source>
        <dbReference type="Pfam" id="PF00755"/>
    </source>
</evidence>
<dbReference type="GO" id="GO:0005739">
    <property type="term" value="C:mitochondrion"/>
    <property type="evidence" value="ECO:0007669"/>
    <property type="project" value="TreeGrafter"/>
</dbReference>
<dbReference type="SUPFAM" id="SSF56112">
    <property type="entry name" value="Protein kinase-like (PK-like)"/>
    <property type="match status" value="1"/>
</dbReference>
<keyword evidence="4" id="KW-0276">Fatty acid metabolism</keyword>
<evidence type="ECO:0000256" key="6">
    <source>
        <dbReference type="ARBA" id="ARBA00023315"/>
    </source>
</evidence>
<dbReference type="Gene3D" id="3.90.1200.10">
    <property type="match status" value="1"/>
</dbReference>
<dbReference type="AlphaFoldDB" id="R0LE00"/>